<keyword evidence="3" id="KW-0812">Transmembrane</keyword>
<feature type="transmembrane region" description="Helical" evidence="3">
    <location>
        <begin position="386"/>
        <end position="407"/>
    </location>
</feature>
<dbReference type="PANTHER" id="PTHR22550">
    <property type="entry name" value="SPORE GERMINATION PROTEIN"/>
    <property type="match status" value="1"/>
</dbReference>
<dbReference type="GO" id="GO:0009847">
    <property type="term" value="P:spore germination"/>
    <property type="evidence" value="ECO:0007669"/>
    <property type="project" value="InterPro"/>
</dbReference>
<dbReference type="AlphaFoldDB" id="A0A173S5L5"/>
<comment type="similarity">
    <text evidence="1">Belongs to the GerABKA family.</text>
</comment>
<feature type="transmembrane region" description="Helical" evidence="3">
    <location>
        <begin position="294"/>
        <end position="316"/>
    </location>
</feature>
<evidence type="ECO:0000313" key="5">
    <source>
        <dbReference type="Proteomes" id="UP000095553"/>
    </source>
</evidence>
<keyword evidence="2 3" id="KW-0472">Membrane</keyword>
<dbReference type="GO" id="GO:0016020">
    <property type="term" value="C:membrane"/>
    <property type="evidence" value="ECO:0007669"/>
    <property type="project" value="InterPro"/>
</dbReference>
<evidence type="ECO:0000256" key="2">
    <source>
        <dbReference type="ARBA" id="ARBA00023136"/>
    </source>
</evidence>
<evidence type="ECO:0000313" key="4">
    <source>
        <dbReference type="EMBL" id="CUM85602.1"/>
    </source>
</evidence>
<dbReference type="PIRSF" id="PIRSF005690">
    <property type="entry name" value="GerBA"/>
    <property type="match status" value="1"/>
</dbReference>
<dbReference type="RefSeq" id="WP_055072493.1">
    <property type="nucleotide sequence ID" value="NZ_CYXY01000005.1"/>
</dbReference>
<proteinExistence type="inferred from homology"/>
<evidence type="ECO:0000256" key="1">
    <source>
        <dbReference type="ARBA" id="ARBA00005278"/>
    </source>
</evidence>
<dbReference type="EMBL" id="CYXY01000005">
    <property type="protein sequence ID" value="CUM85602.1"/>
    <property type="molecule type" value="Genomic_DNA"/>
</dbReference>
<dbReference type="Proteomes" id="UP000095553">
    <property type="component" value="Unassembled WGS sequence"/>
</dbReference>
<name>A0A173S5L5_ANAHA</name>
<evidence type="ECO:0000256" key="3">
    <source>
        <dbReference type="SAM" id="Phobius"/>
    </source>
</evidence>
<reference evidence="4 5" key="1">
    <citation type="submission" date="2015-09" db="EMBL/GenBank/DDBJ databases">
        <authorList>
            <consortium name="Pathogen Informatics"/>
        </authorList>
    </citation>
    <scope>NUCLEOTIDE SEQUENCE [LARGE SCALE GENOMIC DNA]</scope>
    <source>
        <strain evidence="4 5">2789STDY5834959</strain>
    </source>
</reference>
<keyword evidence="3" id="KW-1133">Transmembrane helix</keyword>
<dbReference type="InterPro" id="IPR004995">
    <property type="entry name" value="Spore_Ger"/>
</dbReference>
<dbReference type="PANTHER" id="PTHR22550:SF5">
    <property type="entry name" value="LEUCINE ZIPPER PROTEIN 4"/>
    <property type="match status" value="1"/>
</dbReference>
<gene>
    <name evidence="4" type="ORF">ERS852571_00974</name>
</gene>
<organism evidence="4 5">
    <name type="scientific">Anaerostipes hadrus</name>
    <dbReference type="NCBI Taxonomy" id="649756"/>
    <lineage>
        <taxon>Bacteria</taxon>
        <taxon>Bacillati</taxon>
        <taxon>Bacillota</taxon>
        <taxon>Clostridia</taxon>
        <taxon>Lachnospirales</taxon>
        <taxon>Lachnospiraceae</taxon>
        <taxon>Anaerostipes</taxon>
    </lineage>
</organism>
<feature type="transmembrane region" description="Helical" evidence="3">
    <location>
        <begin position="419"/>
        <end position="446"/>
    </location>
</feature>
<protein>
    <submittedName>
        <fullName evidence="4">Bacillus/Clostridium GerA spore germination protein</fullName>
    </submittedName>
</protein>
<accession>A0A173S5L5</accession>
<sequence length="503" mass="57295">MDHFHTRTHKLKGNISPDIQENIKYTTQIMQDCNDLVQKQFKIGIDHEISIYIVYMDGLVNTEMLQESVIRPLLQDSFPQERTAISQYVIESADWKWIDTMEDAMTAVLSGNTILFLGGEARAILFSSKLFPTRGVQNADQEVAIVGPKDSFTESLRMNTALIRRRIRDTRLKVIQKQIGTRSKTDYALMYIEDLVQKDILNKIQKQMDKICVDGIFDNGMLQQYLEKDSKTPFPLYQLTQRPDKVASSIMEGRIAVVLDNSPMVLLLPVTFNVFFQASDDYYNRWEITTFVRILRYIAAIISIGLPGFYVAIAGFHPEVLPTPFLLALISAREGVPFPVIVEVLLMELSFELLREAGIRLPGQLGGTMGVVGGLIVGQAAVDAHLVSTIVVIVVALTAIATFSIPNELFTSAFRLMKFFLIILCAFWGLYGFFLGFLAIFIHLFYLENYGVPYAHPMVEERGRLSTAFQDFMVRYPLKRMKYRPEFTKEGARVRQKEDEDEK</sequence>
<dbReference type="InterPro" id="IPR050768">
    <property type="entry name" value="UPF0353/GerABKA_families"/>
</dbReference>
<dbReference type="Pfam" id="PF03323">
    <property type="entry name" value="GerA"/>
    <property type="match status" value="1"/>
</dbReference>